<dbReference type="Gene3D" id="3.20.80.10">
    <property type="entry name" value="Regulatory factor, effector binding domain"/>
    <property type="match status" value="1"/>
</dbReference>
<dbReference type="Proteomes" id="UP001597493">
    <property type="component" value="Unassembled WGS sequence"/>
</dbReference>
<evidence type="ECO:0000313" key="2">
    <source>
        <dbReference type="EMBL" id="MFD2660752.1"/>
    </source>
</evidence>
<dbReference type="SUPFAM" id="SSF55136">
    <property type="entry name" value="Probable bacterial effector-binding domain"/>
    <property type="match status" value="1"/>
</dbReference>
<sequence length="146" mass="16557">MQPVLTEFQKRKVVGVGSIGSPTNPGDVWPVLFARLEEVPGRVNRLETIGLIKRNEHGYIAGVETELLSEVPEGMVAYEIPAGKYAGITHRGPLNQLKSTFEKLVGWLADNRYDPYDAVFFEVYDHRYKDDNNDSEFDIFVQLKQV</sequence>
<dbReference type="EMBL" id="JBHUMY010000011">
    <property type="protein sequence ID" value="MFD2660752.1"/>
    <property type="molecule type" value="Genomic_DNA"/>
</dbReference>
<dbReference type="InterPro" id="IPR029442">
    <property type="entry name" value="GyrI-like"/>
</dbReference>
<keyword evidence="3" id="KW-1185">Reference proteome</keyword>
<dbReference type="InterPro" id="IPR011256">
    <property type="entry name" value="Reg_factor_effector_dom_sf"/>
</dbReference>
<evidence type="ECO:0000313" key="3">
    <source>
        <dbReference type="Proteomes" id="UP001597493"/>
    </source>
</evidence>
<evidence type="ECO:0000259" key="1">
    <source>
        <dbReference type="SMART" id="SM00871"/>
    </source>
</evidence>
<gene>
    <name evidence="2" type="ORF">ACFSW5_10895</name>
</gene>
<dbReference type="PANTHER" id="PTHR36444:SF2">
    <property type="entry name" value="TRANSCRIPTIONAL REGULATOR PROTEIN YOBU-RELATED"/>
    <property type="match status" value="1"/>
</dbReference>
<dbReference type="InterPro" id="IPR010499">
    <property type="entry name" value="AraC_E-bd"/>
</dbReference>
<reference evidence="3" key="1">
    <citation type="journal article" date="2019" name="Int. J. Syst. Evol. Microbiol.">
        <title>The Global Catalogue of Microorganisms (GCM) 10K type strain sequencing project: providing services to taxonomists for standard genome sequencing and annotation.</title>
        <authorList>
            <consortium name="The Broad Institute Genomics Platform"/>
            <consortium name="The Broad Institute Genome Sequencing Center for Infectious Disease"/>
            <person name="Wu L."/>
            <person name="Ma J."/>
        </authorList>
    </citation>
    <scope>NUCLEOTIDE SEQUENCE [LARGE SCALE GENOMIC DNA]</scope>
    <source>
        <strain evidence="3">TISTR 1827</strain>
    </source>
</reference>
<proteinExistence type="predicted"/>
<comment type="caution">
    <text evidence="2">The sequence shown here is derived from an EMBL/GenBank/DDBJ whole genome shotgun (WGS) entry which is preliminary data.</text>
</comment>
<dbReference type="Pfam" id="PF06445">
    <property type="entry name" value="GyrI-like"/>
    <property type="match status" value="1"/>
</dbReference>
<dbReference type="PANTHER" id="PTHR36444">
    <property type="entry name" value="TRANSCRIPTIONAL REGULATOR PROTEIN YOBU-RELATED"/>
    <property type="match status" value="1"/>
</dbReference>
<organism evidence="2 3">
    <name type="scientific">Paenibacillus thailandensis</name>
    <dbReference type="NCBI Taxonomy" id="393250"/>
    <lineage>
        <taxon>Bacteria</taxon>
        <taxon>Bacillati</taxon>
        <taxon>Bacillota</taxon>
        <taxon>Bacilli</taxon>
        <taxon>Bacillales</taxon>
        <taxon>Paenibacillaceae</taxon>
        <taxon>Paenibacillus</taxon>
    </lineage>
</organism>
<dbReference type="RefSeq" id="WP_379272624.1">
    <property type="nucleotide sequence ID" value="NZ_JBHUGT010000013.1"/>
</dbReference>
<dbReference type="InterPro" id="IPR053182">
    <property type="entry name" value="YobU-like_regulator"/>
</dbReference>
<dbReference type="SMART" id="SM00871">
    <property type="entry name" value="AraC_E_bind"/>
    <property type="match status" value="1"/>
</dbReference>
<accession>A0ABW5QWH5</accession>
<protein>
    <submittedName>
        <fullName evidence="2">GyrI-like domain-containing protein</fullName>
    </submittedName>
</protein>
<name>A0ABW5QWH5_9BACL</name>
<feature type="domain" description="AraC effector-binding" evidence="1">
    <location>
        <begin position="1"/>
        <end position="144"/>
    </location>
</feature>